<dbReference type="EMBL" id="CCFA01004321">
    <property type="protein sequence ID" value="CDS01668.1"/>
    <property type="molecule type" value="Genomic_DNA"/>
</dbReference>
<dbReference type="Proteomes" id="UP000242770">
    <property type="component" value="Unassembled WGS sequence"/>
</dbReference>
<dbReference type="STRING" id="49012.A0A0F7S1V8"/>
<evidence type="ECO:0000256" key="5">
    <source>
        <dbReference type="SAM" id="MobiDB-lite"/>
    </source>
</evidence>
<dbReference type="PANTHER" id="PTHR20883">
    <property type="entry name" value="PHYTANOYL-COA DIOXYGENASE DOMAIN CONTAINING 1"/>
    <property type="match status" value="1"/>
</dbReference>
<dbReference type="AlphaFoldDB" id="A0A0F7S1V8"/>
<gene>
    <name evidence="6" type="primary">SSCI71800.1</name>
    <name evidence="7" type="ORF">SPSC_01272</name>
</gene>
<reference evidence="7" key="3">
    <citation type="submission" date="2014-06" db="EMBL/GenBank/DDBJ databases">
        <authorList>
            <person name="Ju J."/>
            <person name="Zhang J."/>
        </authorList>
    </citation>
    <scope>NUCLEOTIDE SEQUENCE</scope>
    <source>
        <strain evidence="7">SscI8</strain>
    </source>
</reference>
<evidence type="ECO:0000313" key="7">
    <source>
        <dbReference type="EMBL" id="CDU22642.1"/>
    </source>
</evidence>
<protein>
    <recommendedName>
        <fullName evidence="9">Phytanoyl-CoA dioxygenase family protein</fullName>
    </recommendedName>
</protein>
<name>A0A0F7S1V8_9BASI</name>
<dbReference type="GO" id="GO:0046872">
    <property type="term" value="F:metal ion binding"/>
    <property type="evidence" value="ECO:0007669"/>
    <property type="project" value="UniProtKB-KW"/>
</dbReference>
<evidence type="ECO:0000256" key="1">
    <source>
        <dbReference type="ARBA" id="ARBA00001962"/>
    </source>
</evidence>
<organism evidence="6 8">
    <name type="scientific">Sporisorium scitamineum</name>
    <dbReference type="NCBI Taxonomy" id="49012"/>
    <lineage>
        <taxon>Eukaryota</taxon>
        <taxon>Fungi</taxon>
        <taxon>Dikarya</taxon>
        <taxon>Basidiomycota</taxon>
        <taxon>Ustilaginomycotina</taxon>
        <taxon>Ustilaginomycetes</taxon>
        <taxon>Ustilaginales</taxon>
        <taxon>Ustilaginaceae</taxon>
        <taxon>Sporisorium</taxon>
    </lineage>
</organism>
<keyword evidence="3" id="KW-0479">Metal-binding</keyword>
<accession>A0A0F7S1V8</accession>
<keyword evidence="8" id="KW-1185">Reference proteome</keyword>
<dbReference type="Gene3D" id="2.60.120.620">
    <property type="entry name" value="q2cbj1_9rhob like domain"/>
    <property type="match status" value="1"/>
</dbReference>
<comment type="similarity">
    <text evidence="2">Belongs to the PhyH family.</text>
</comment>
<dbReference type="SUPFAM" id="SSF51197">
    <property type="entry name" value="Clavaminate synthase-like"/>
    <property type="match status" value="1"/>
</dbReference>
<feature type="region of interest" description="Disordered" evidence="5">
    <location>
        <begin position="234"/>
        <end position="257"/>
    </location>
</feature>
<evidence type="ECO:0000256" key="4">
    <source>
        <dbReference type="ARBA" id="ARBA00023004"/>
    </source>
</evidence>
<proteinExistence type="inferred from homology"/>
<sequence length="341" mass="37837">MAVSSSHQDTTSAADAGGILSPDQIAQFHRDGYLVLPSFFDPAPLLSHSKHLITNFPLENHPLTAFTTSDDERGEEAHVGDRYFLDSGDKIHYFFEEGAIDPATKQLRVPKDRAVNKCGHGLHMLDPTFKEFSFSPQLQNVAKSLGVHKDPRVLQSMIICKQPSIGGAVPSHNDSTFLYTDPPSAIGFWFALEDCTTNNGCLSFLPGSHRWPKGEQPPPPAYATARPADAHNETLGTARGVNKRFVRKDPANPDAGTTFLQLSEKEETSWSEEQPQIAECKAGTLVLIHGSVLHKSEKNLSDRSRFIYTFHMIEGDAKYDEKNWLQPTEEHPFPSLFAKQV</sequence>
<dbReference type="EMBL" id="LK056657">
    <property type="protein sequence ID" value="CDU22642.1"/>
    <property type="molecule type" value="Genomic_DNA"/>
</dbReference>
<evidence type="ECO:0000313" key="8">
    <source>
        <dbReference type="Proteomes" id="UP000242770"/>
    </source>
</evidence>
<evidence type="ECO:0000256" key="3">
    <source>
        <dbReference type="ARBA" id="ARBA00022723"/>
    </source>
</evidence>
<reference evidence="6" key="2">
    <citation type="submission" date="2014-06" db="EMBL/GenBank/DDBJ databases">
        <authorList>
            <person name="Berkman J.Paul."/>
        </authorList>
    </citation>
    <scope>NUCLEOTIDE SEQUENCE [LARGE SCALE GENOMIC DNA]</scope>
</reference>
<reference evidence="8" key="1">
    <citation type="submission" date="2014-06" db="EMBL/GenBank/DDBJ databases">
        <authorList>
            <person name="Berkman P.J."/>
        </authorList>
    </citation>
    <scope>NUCLEOTIDE SEQUENCE [LARGE SCALE GENOMIC DNA]</scope>
</reference>
<evidence type="ECO:0008006" key="9">
    <source>
        <dbReference type="Google" id="ProtNLM"/>
    </source>
</evidence>
<dbReference type="Pfam" id="PF05721">
    <property type="entry name" value="PhyH"/>
    <property type="match status" value="1"/>
</dbReference>
<dbReference type="OrthoDB" id="445007at2759"/>
<dbReference type="InterPro" id="IPR008775">
    <property type="entry name" value="Phytyl_CoA_dOase-like"/>
</dbReference>
<dbReference type="PANTHER" id="PTHR20883:SF15">
    <property type="entry name" value="PHYTANOYL-COA DIOXYGENASE DOMAIN-CONTAINING PROTEIN 1"/>
    <property type="match status" value="1"/>
</dbReference>
<evidence type="ECO:0000256" key="2">
    <source>
        <dbReference type="ARBA" id="ARBA00005830"/>
    </source>
</evidence>
<evidence type="ECO:0000313" key="6">
    <source>
        <dbReference type="EMBL" id="CDS01668.1"/>
    </source>
</evidence>
<keyword evidence="4" id="KW-0408">Iron</keyword>
<comment type="cofactor">
    <cofactor evidence="1">
        <name>Fe cation</name>
        <dbReference type="ChEBI" id="CHEBI:24875"/>
    </cofactor>
</comment>